<reference evidence="13" key="1">
    <citation type="submission" date="2016-02" db="EMBL/GenBank/DDBJ databases">
        <title>Comparative genomics of biotechnologically important yeasts.</title>
        <authorList>
            <consortium name="DOE Joint Genome Institute"/>
            <person name="Riley R."/>
            <person name="Haridas S."/>
            <person name="Wolfe K.H."/>
            <person name="Lopes M.R."/>
            <person name="Hittinger C.T."/>
            <person name="Goker M."/>
            <person name="Salamov A."/>
            <person name="Wisecaver J."/>
            <person name="Long T.M."/>
            <person name="Aerts A.L."/>
            <person name="Barry K."/>
            <person name="Choi C."/>
            <person name="Clum A."/>
            <person name="Coughlan A.Y."/>
            <person name="Deshpande S."/>
            <person name="Douglass A.P."/>
            <person name="Hanson S.J."/>
            <person name="Klenk H.-P."/>
            <person name="Labutti K."/>
            <person name="Lapidus A."/>
            <person name="Lindquist E."/>
            <person name="Lipzen A."/>
            <person name="Meier-Kolthoff J.P."/>
            <person name="Ohm R.A."/>
            <person name="Otillar R.P."/>
            <person name="Pangilinan J."/>
            <person name="Peng Y."/>
            <person name="Rokas A."/>
            <person name="Rosa C.A."/>
            <person name="Scheuner C."/>
            <person name="Sibirny A.A."/>
            <person name="Slot J.C."/>
            <person name="Stielow J.B."/>
            <person name="Sun H."/>
            <person name="Kurtzman C.P."/>
            <person name="Blackwell M."/>
            <person name="Jeffries T.W."/>
            <person name="Grigoriev I.V."/>
        </authorList>
    </citation>
    <scope>NUCLEOTIDE SEQUENCE [LARGE SCALE GENOMIC DNA]</scope>
    <source>
        <strain evidence="13">NRRL Y-17796</strain>
    </source>
</reference>
<dbReference type="GO" id="GO:0005634">
    <property type="term" value="C:nucleus"/>
    <property type="evidence" value="ECO:0007669"/>
    <property type="project" value="TreeGrafter"/>
</dbReference>
<keyword evidence="13" id="KW-1185">Reference proteome</keyword>
<dbReference type="PROSITE" id="PS51285">
    <property type="entry name" value="AGC_KINASE_CTER"/>
    <property type="match status" value="1"/>
</dbReference>
<gene>
    <name evidence="12" type="ORF">CANCADRAFT_12401</name>
</gene>
<evidence type="ECO:0000256" key="5">
    <source>
        <dbReference type="ARBA" id="ARBA00022741"/>
    </source>
</evidence>
<dbReference type="InterPro" id="IPR050236">
    <property type="entry name" value="Ser_Thr_kinase_AGC"/>
</dbReference>
<sequence length="294" mass="33327">SIKDYDIIKPISKGAFGSVYLAKKRLTGEYYAIKMLKKSDMIAKNQVMNVKAERAILMSQAESPFVAKLYATFQNRDYLFLVMEYLPGGDCAALLKVLGFLSEEWARVYIAEVILAVEALHDRGIIHHDLKPDNLLIDADGHLKLTDFDLSLFKPEDGEYRFVGTPDYLSPETIRGAGQDETCDWWSVGCILFEFLYGYPPFHAGTQKEVFQNILNYKIDWPDPDIPDYDVSDTAISFLKGLICMDPAKRLGANGAEEVKAHPFLAGIDWLTLLDQPAHFKPELQHPEDTEYFD</sequence>
<evidence type="ECO:0000256" key="9">
    <source>
        <dbReference type="ARBA" id="ARBA00048679"/>
    </source>
</evidence>
<evidence type="ECO:0000259" key="11">
    <source>
        <dbReference type="PROSITE" id="PS51285"/>
    </source>
</evidence>
<keyword evidence="4" id="KW-0808">Transferase</keyword>
<dbReference type="FunFam" id="3.30.200.20:FF:001008">
    <property type="entry name" value="Serine/threonine-protein kinase cek1"/>
    <property type="match status" value="1"/>
</dbReference>
<protein>
    <recommendedName>
        <fullName evidence="1">non-specific serine/threonine protein kinase</fullName>
        <ecNumber evidence="1">2.7.11.1</ecNumber>
    </recommendedName>
</protein>
<dbReference type="PANTHER" id="PTHR24356">
    <property type="entry name" value="SERINE/THREONINE-PROTEIN KINASE"/>
    <property type="match status" value="1"/>
</dbReference>
<dbReference type="GO" id="GO:0005524">
    <property type="term" value="F:ATP binding"/>
    <property type="evidence" value="ECO:0007669"/>
    <property type="project" value="UniProtKB-KW"/>
</dbReference>
<keyword evidence="3" id="KW-0597">Phosphoprotein</keyword>
<evidence type="ECO:0000256" key="4">
    <source>
        <dbReference type="ARBA" id="ARBA00022679"/>
    </source>
</evidence>
<evidence type="ECO:0000256" key="1">
    <source>
        <dbReference type="ARBA" id="ARBA00012513"/>
    </source>
</evidence>
<dbReference type="PROSITE" id="PS00108">
    <property type="entry name" value="PROTEIN_KINASE_ST"/>
    <property type="match status" value="1"/>
</dbReference>
<dbReference type="PANTHER" id="PTHR24356:SF1">
    <property type="entry name" value="SERINE_THREONINE-PROTEIN KINASE GREATWALL"/>
    <property type="match status" value="1"/>
</dbReference>
<dbReference type="PROSITE" id="PS50011">
    <property type="entry name" value="PROTEIN_KINASE_DOM"/>
    <property type="match status" value="1"/>
</dbReference>
<evidence type="ECO:0000259" key="10">
    <source>
        <dbReference type="PROSITE" id="PS50011"/>
    </source>
</evidence>
<evidence type="ECO:0000256" key="6">
    <source>
        <dbReference type="ARBA" id="ARBA00022777"/>
    </source>
</evidence>
<dbReference type="SUPFAM" id="SSF56112">
    <property type="entry name" value="Protein kinase-like (PK-like)"/>
    <property type="match status" value="1"/>
</dbReference>
<dbReference type="EMBL" id="KV453842">
    <property type="protein sequence ID" value="ODV90376.1"/>
    <property type="molecule type" value="Genomic_DNA"/>
</dbReference>
<dbReference type="EC" id="2.7.11.1" evidence="1"/>
<evidence type="ECO:0000313" key="12">
    <source>
        <dbReference type="EMBL" id="ODV90376.1"/>
    </source>
</evidence>
<feature type="domain" description="AGC-kinase C-terminal" evidence="11">
    <location>
        <begin position="266"/>
        <end position="294"/>
    </location>
</feature>
<evidence type="ECO:0000256" key="2">
    <source>
        <dbReference type="ARBA" id="ARBA00022527"/>
    </source>
</evidence>
<dbReference type="InterPro" id="IPR000719">
    <property type="entry name" value="Prot_kinase_dom"/>
</dbReference>
<dbReference type="OrthoDB" id="162894at2759"/>
<organism evidence="12 13">
    <name type="scientific">Tortispora caseinolytica NRRL Y-17796</name>
    <dbReference type="NCBI Taxonomy" id="767744"/>
    <lineage>
        <taxon>Eukaryota</taxon>
        <taxon>Fungi</taxon>
        <taxon>Dikarya</taxon>
        <taxon>Ascomycota</taxon>
        <taxon>Saccharomycotina</taxon>
        <taxon>Trigonopsidomycetes</taxon>
        <taxon>Trigonopsidales</taxon>
        <taxon>Trigonopsidaceae</taxon>
        <taxon>Tortispora</taxon>
    </lineage>
</organism>
<dbReference type="GO" id="GO:0004674">
    <property type="term" value="F:protein serine/threonine kinase activity"/>
    <property type="evidence" value="ECO:0007669"/>
    <property type="project" value="UniProtKB-KW"/>
</dbReference>
<evidence type="ECO:0000256" key="7">
    <source>
        <dbReference type="ARBA" id="ARBA00022840"/>
    </source>
</evidence>
<name>A0A1E4TF46_9ASCO</name>
<dbReference type="GO" id="GO:0035556">
    <property type="term" value="P:intracellular signal transduction"/>
    <property type="evidence" value="ECO:0007669"/>
    <property type="project" value="TreeGrafter"/>
</dbReference>
<dbReference type="FunFam" id="1.10.510.10:FF:000294">
    <property type="entry name" value="Serine/threonine-protein kinase OXI1"/>
    <property type="match status" value="1"/>
</dbReference>
<dbReference type="GO" id="GO:0005737">
    <property type="term" value="C:cytoplasm"/>
    <property type="evidence" value="ECO:0007669"/>
    <property type="project" value="TreeGrafter"/>
</dbReference>
<keyword evidence="2" id="KW-0723">Serine/threonine-protein kinase</keyword>
<dbReference type="Gene3D" id="1.10.510.10">
    <property type="entry name" value="Transferase(Phosphotransferase) domain 1"/>
    <property type="match status" value="1"/>
</dbReference>
<keyword evidence="7" id="KW-0067">ATP-binding</keyword>
<keyword evidence="5" id="KW-0547">Nucleotide-binding</keyword>
<accession>A0A1E4TF46</accession>
<dbReference type="InterPro" id="IPR000961">
    <property type="entry name" value="AGC-kinase_C"/>
</dbReference>
<dbReference type="AlphaFoldDB" id="A0A1E4TF46"/>
<dbReference type="SMART" id="SM00220">
    <property type="entry name" value="S_TKc"/>
    <property type="match status" value="1"/>
</dbReference>
<feature type="domain" description="Protein kinase" evidence="10">
    <location>
        <begin position="5"/>
        <end position="265"/>
    </location>
</feature>
<dbReference type="FunFam" id="1.10.510.10:FF:000340">
    <property type="entry name" value="Serine threonine protein kinase"/>
    <property type="match status" value="1"/>
</dbReference>
<dbReference type="GO" id="GO:1901992">
    <property type="term" value="P:positive regulation of mitotic cell cycle phase transition"/>
    <property type="evidence" value="ECO:0007669"/>
    <property type="project" value="UniProtKB-ARBA"/>
</dbReference>
<keyword evidence="6" id="KW-0418">Kinase</keyword>
<dbReference type="InterPro" id="IPR011009">
    <property type="entry name" value="Kinase-like_dom_sf"/>
</dbReference>
<evidence type="ECO:0000313" key="13">
    <source>
        <dbReference type="Proteomes" id="UP000095023"/>
    </source>
</evidence>
<feature type="non-terminal residue" evidence="12">
    <location>
        <position position="294"/>
    </location>
</feature>
<dbReference type="InterPro" id="IPR008271">
    <property type="entry name" value="Ser/Thr_kinase_AS"/>
</dbReference>
<dbReference type="Gene3D" id="3.30.200.20">
    <property type="entry name" value="Phosphorylase Kinase, domain 1"/>
    <property type="match status" value="1"/>
</dbReference>
<dbReference type="Proteomes" id="UP000095023">
    <property type="component" value="Unassembled WGS sequence"/>
</dbReference>
<evidence type="ECO:0000256" key="3">
    <source>
        <dbReference type="ARBA" id="ARBA00022553"/>
    </source>
</evidence>
<proteinExistence type="predicted"/>
<feature type="non-terminal residue" evidence="12">
    <location>
        <position position="1"/>
    </location>
</feature>
<dbReference type="Pfam" id="PF00069">
    <property type="entry name" value="Pkinase"/>
    <property type="match status" value="1"/>
</dbReference>
<comment type="catalytic activity">
    <reaction evidence="9">
        <text>L-seryl-[protein] + ATP = O-phospho-L-seryl-[protein] + ADP + H(+)</text>
        <dbReference type="Rhea" id="RHEA:17989"/>
        <dbReference type="Rhea" id="RHEA-COMP:9863"/>
        <dbReference type="Rhea" id="RHEA-COMP:11604"/>
        <dbReference type="ChEBI" id="CHEBI:15378"/>
        <dbReference type="ChEBI" id="CHEBI:29999"/>
        <dbReference type="ChEBI" id="CHEBI:30616"/>
        <dbReference type="ChEBI" id="CHEBI:83421"/>
        <dbReference type="ChEBI" id="CHEBI:456216"/>
        <dbReference type="EC" id="2.7.11.1"/>
    </reaction>
</comment>
<evidence type="ECO:0000256" key="8">
    <source>
        <dbReference type="ARBA" id="ARBA00047899"/>
    </source>
</evidence>
<comment type="catalytic activity">
    <reaction evidence="8">
        <text>L-threonyl-[protein] + ATP = O-phospho-L-threonyl-[protein] + ADP + H(+)</text>
        <dbReference type="Rhea" id="RHEA:46608"/>
        <dbReference type="Rhea" id="RHEA-COMP:11060"/>
        <dbReference type="Rhea" id="RHEA-COMP:11605"/>
        <dbReference type="ChEBI" id="CHEBI:15378"/>
        <dbReference type="ChEBI" id="CHEBI:30013"/>
        <dbReference type="ChEBI" id="CHEBI:30616"/>
        <dbReference type="ChEBI" id="CHEBI:61977"/>
        <dbReference type="ChEBI" id="CHEBI:456216"/>
        <dbReference type="EC" id="2.7.11.1"/>
    </reaction>
</comment>
<dbReference type="CDD" id="cd05611">
    <property type="entry name" value="STKc_Rim15_like"/>
    <property type="match status" value="1"/>
</dbReference>